<dbReference type="InterPro" id="IPR013525">
    <property type="entry name" value="ABC2_TM"/>
</dbReference>
<dbReference type="GO" id="GO:0140359">
    <property type="term" value="F:ABC-type transporter activity"/>
    <property type="evidence" value="ECO:0007669"/>
    <property type="project" value="InterPro"/>
</dbReference>
<dbReference type="EMBL" id="JACHMN010000003">
    <property type="protein sequence ID" value="MBB5873710.1"/>
    <property type="molecule type" value="Genomic_DNA"/>
</dbReference>
<feature type="transmembrane region" description="Helical" evidence="6">
    <location>
        <begin position="189"/>
        <end position="208"/>
    </location>
</feature>
<dbReference type="PROSITE" id="PS51012">
    <property type="entry name" value="ABC_TM2"/>
    <property type="match status" value="1"/>
</dbReference>
<dbReference type="PIRSF" id="PIRSF006648">
    <property type="entry name" value="DrrB"/>
    <property type="match status" value="1"/>
</dbReference>
<comment type="caution">
    <text evidence="8">The sequence shown here is derived from an EMBL/GenBank/DDBJ whole genome shotgun (WGS) entry which is preliminary data.</text>
</comment>
<keyword evidence="3 6" id="KW-1133">Transmembrane helix</keyword>
<reference evidence="8 9" key="1">
    <citation type="submission" date="2020-08" db="EMBL/GenBank/DDBJ databases">
        <title>Sequencing the genomes of 1000 actinobacteria strains.</title>
        <authorList>
            <person name="Klenk H.-P."/>
        </authorList>
    </citation>
    <scope>NUCLEOTIDE SEQUENCE [LARGE SCALE GENOMIC DNA]</scope>
    <source>
        <strain evidence="8 9">DSM 45362</strain>
    </source>
</reference>
<evidence type="ECO:0000256" key="1">
    <source>
        <dbReference type="ARBA" id="ARBA00004141"/>
    </source>
</evidence>
<evidence type="ECO:0000259" key="7">
    <source>
        <dbReference type="PROSITE" id="PS51012"/>
    </source>
</evidence>
<feature type="transmembrane region" description="Helical" evidence="6">
    <location>
        <begin position="243"/>
        <end position="263"/>
    </location>
</feature>
<keyword evidence="9" id="KW-1185">Reference proteome</keyword>
<evidence type="ECO:0000256" key="4">
    <source>
        <dbReference type="ARBA" id="ARBA00023136"/>
    </source>
</evidence>
<evidence type="ECO:0000313" key="8">
    <source>
        <dbReference type="EMBL" id="MBB5873710.1"/>
    </source>
</evidence>
<keyword evidence="5" id="KW-0046">Antibiotic resistance</keyword>
<evidence type="ECO:0000256" key="6">
    <source>
        <dbReference type="RuleBase" id="RU361157"/>
    </source>
</evidence>
<organism evidence="8 9">
    <name type="scientific">Allocatelliglobosispora scoriae</name>
    <dbReference type="NCBI Taxonomy" id="643052"/>
    <lineage>
        <taxon>Bacteria</taxon>
        <taxon>Bacillati</taxon>
        <taxon>Actinomycetota</taxon>
        <taxon>Actinomycetes</taxon>
        <taxon>Micromonosporales</taxon>
        <taxon>Micromonosporaceae</taxon>
        <taxon>Allocatelliglobosispora</taxon>
    </lineage>
</organism>
<evidence type="ECO:0000256" key="5">
    <source>
        <dbReference type="ARBA" id="ARBA00023251"/>
    </source>
</evidence>
<feature type="transmembrane region" description="Helical" evidence="6">
    <location>
        <begin position="73"/>
        <end position="93"/>
    </location>
</feature>
<gene>
    <name evidence="8" type="ORF">F4553_007144</name>
</gene>
<comment type="similarity">
    <text evidence="6">Belongs to the ABC-2 integral membrane protein family.</text>
</comment>
<dbReference type="AlphaFoldDB" id="A0A841C418"/>
<dbReference type="GO" id="GO:0043190">
    <property type="term" value="C:ATP-binding cassette (ABC) transporter complex"/>
    <property type="evidence" value="ECO:0007669"/>
    <property type="project" value="InterPro"/>
</dbReference>
<accession>A0A841C418</accession>
<evidence type="ECO:0000256" key="3">
    <source>
        <dbReference type="ARBA" id="ARBA00022989"/>
    </source>
</evidence>
<dbReference type="Pfam" id="PF01061">
    <property type="entry name" value="ABC2_membrane"/>
    <property type="match status" value="1"/>
</dbReference>
<comment type="subcellular location">
    <subcellularLocation>
        <location evidence="6">Cell membrane</location>
        <topology evidence="6">Multi-pass membrane protein</topology>
    </subcellularLocation>
    <subcellularLocation>
        <location evidence="1">Membrane</location>
        <topology evidence="1">Multi-pass membrane protein</topology>
    </subcellularLocation>
</comment>
<protein>
    <recommendedName>
        <fullName evidence="6">Transport permease protein</fullName>
    </recommendedName>
</protein>
<keyword evidence="6" id="KW-1003">Cell membrane</keyword>
<proteinExistence type="inferred from homology"/>
<dbReference type="InterPro" id="IPR051784">
    <property type="entry name" value="Nod_factor_ABC_transporter"/>
</dbReference>
<dbReference type="PANTHER" id="PTHR43229">
    <property type="entry name" value="NODULATION PROTEIN J"/>
    <property type="match status" value="1"/>
</dbReference>
<feature type="transmembrane region" description="Helical" evidence="6">
    <location>
        <begin position="153"/>
        <end position="177"/>
    </location>
</feature>
<sequence length="270" mass="29097">MSTLIIPASQRRLTARTSLRETVSQTFSMAWRALKKMQRNPEQFFDVVIQPLLFTAMFTYIFGGAIAGDVKSYLPTIITGIMVQTALTACMATGTQLREDMDKGVFDRFRSLPMARIAPLAGPMVADLLRYAIASTLTVLTGLAMGYRPGGGVVGVAAGWILVVAAGWSLSWIFAWLGTVLRTAQAVQGVGLMIMFPLTFLSNAFVPLTSLPGWLQAFVKVNPVSLVINAIRDLMNDGELTAAVGWAVLGCAVVVGVFAPLAVRSYSRKV</sequence>
<dbReference type="RefSeq" id="WP_184845237.1">
    <property type="nucleotide sequence ID" value="NZ_JACHMN010000003.1"/>
</dbReference>
<dbReference type="InterPro" id="IPR000412">
    <property type="entry name" value="ABC_2_transport"/>
</dbReference>
<dbReference type="GO" id="GO:0046677">
    <property type="term" value="P:response to antibiotic"/>
    <property type="evidence" value="ECO:0007669"/>
    <property type="project" value="UniProtKB-KW"/>
</dbReference>
<dbReference type="PANTHER" id="PTHR43229:SF2">
    <property type="entry name" value="NODULATION PROTEIN J"/>
    <property type="match status" value="1"/>
</dbReference>
<keyword evidence="4 6" id="KW-0472">Membrane</keyword>
<feature type="domain" description="ABC transmembrane type-2" evidence="7">
    <location>
        <begin position="42"/>
        <end position="269"/>
    </location>
</feature>
<evidence type="ECO:0000256" key="2">
    <source>
        <dbReference type="ARBA" id="ARBA00022692"/>
    </source>
</evidence>
<feature type="transmembrane region" description="Helical" evidence="6">
    <location>
        <begin position="128"/>
        <end position="147"/>
    </location>
</feature>
<feature type="transmembrane region" description="Helical" evidence="6">
    <location>
        <begin position="44"/>
        <end position="67"/>
    </location>
</feature>
<keyword evidence="2 6" id="KW-0812">Transmembrane</keyword>
<name>A0A841C418_9ACTN</name>
<evidence type="ECO:0000313" key="9">
    <source>
        <dbReference type="Proteomes" id="UP000587527"/>
    </source>
</evidence>
<keyword evidence="6" id="KW-0813">Transport</keyword>
<dbReference type="Proteomes" id="UP000587527">
    <property type="component" value="Unassembled WGS sequence"/>
</dbReference>
<dbReference type="InterPro" id="IPR047817">
    <property type="entry name" value="ABC2_TM_bact-type"/>
</dbReference>